<dbReference type="EMBL" id="CP003620">
    <property type="protein sequence ID" value="AFZ12368.1"/>
    <property type="molecule type" value="Genomic_DNA"/>
</dbReference>
<evidence type="ECO:0000256" key="1">
    <source>
        <dbReference type="SAM" id="MobiDB-lite"/>
    </source>
</evidence>
<sequence length="237" mass="26248">MIDKSIIEKINKLLALANSSNENEAAVAAQKASLLLTQYNLSLADLGSDDLTDITELVVETTTRFISWKMLLLGGIAEANACQAFRNNYNGNMRLIGSHASLIVCQNMYEYLSKTIERRVKYRQGRGRAYLNAFRVGCATRLSQRLAEQRAEIENNGIAGNSETPQTSAIVVRSMFEKSEAAVAEYLKLQGFRIKTKSAQLSSESGFNSGYEAGDQISLNKQISRGDHMKRLPNALR</sequence>
<dbReference type="Proteomes" id="UP000010472">
    <property type="component" value="Chromosome"/>
</dbReference>
<gene>
    <name evidence="4" type="ORF">Cri9333_1476</name>
</gene>
<organism evidence="4 5">
    <name type="scientific">Crinalium epipsammum PCC 9333</name>
    <dbReference type="NCBI Taxonomy" id="1173022"/>
    <lineage>
        <taxon>Bacteria</taxon>
        <taxon>Bacillati</taxon>
        <taxon>Cyanobacteriota</taxon>
        <taxon>Cyanophyceae</taxon>
        <taxon>Gomontiellales</taxon>
        <taxon>Gomontiellaceae</taxon>
        <taxon>Crinalium</taxon>
    </lineage>
</organism>
<keyword evidence="5" id="KW-1185">Reference proteome</keyword>
<name>K9VW87_9CYAN</name>
<dbReference type="AlphaFoldDB" id="K9VW87"/>
<evidence type="ECO:0000313" key="4">
    <source>
        <dbReference type="EMBL" id="AFZ12368.1"/>
    </source>
</evidence>
<dbReference type="PATRIC" id="fig|1173022.3.peg.1597"/>
<dbReference type="eggNOG" id="ENOG5030IBN">
    <property type="taxonomic scope" value="Bacteria"/>
</dbReference>
<dbReference type="STRING" id="1173022.Cri9333_1476"/>
<reference evidence="4 5" key="1">
    <citation type="submission" date="2012-06" db="EMBL/GenBank/DDBJ databases">
        <title>Finished chromosome of genome of Crinalium epipsammum PCC 9333.</title>
        <authorList>
            <consortium name="US DOE Joint Genome Institute"/>
            <person name="Gugger M."/>
            <person name="Coursin T."/>
            <person name="Rippka R."/>
            <person name="Tandeau De Marsac N."/>
            <person name="Huntemann M."/>
            <person name="Wei C.-L."/>
            <person name="Han J."/>
            <person name="Detter J.C."/>
            <person name="Han C."/>
            <person name="Tapia R."/>
            <person name="Davenport K."/>
            <person name="Daligault H."/>
            <person name="Erkkila T."/>
            <person name="Gu W."/>
            <person name="Munk A.C.C."/>
            <person name="Teshima H."/>
            <person name="Xu Y."/>
            <person name="Chain P."/>
            <person name="Chen A."/>
            <person name="Krypides N."/>
            <person name="Mavromatis K."/>
            <person name="Markowitz V."/>
            <person name="Szeto E."/>
            <person name="Ivanova N."/>
            <person name="Mikhailova N."/>
            <person name="Ovchinnikova G."/>
            <person name="Pagani I."/>
            <person name="Pati A."/>
            <person name="Goodwin L."/>
            <person name="Peters L."/>
            <person name="Pitluck S."/>
            <person name="Woyke T."/>
            <person name="Kerfeld C."/>
        </authorList>
    </citation>
    <scope>NUCLEOTIDE SEQUENCE [LARGE SCALE GENOMIC DNA]</scope>
    <source>
        <strain evidence="4 5">PCC 9333</strain>
    </source>
</reference>
<accession>K9VW87</accession>
<dbReference type="HOGENOM" id="CLU_1155981_0_0_3"/>
<proteinExistence type="predicted"/>
<feature type="domain" description="DUF7168" evidence="3">
    <location>
        <begin position="58"/>
        <end position="155"/>
    </location>
</feature>
<dbReference type="RefSeq" id="WP_015202489.1">
    <property type="nucleotide sequence ID" value="NC_019753.1"/>
</dbReference>
<dbReference type="InterPro" id="IPR024498">
    <property type="entry name" value="DUF2786"/>
</dbReference>
<dbReference type="Pfam" id="PF10979">
    <property type="entry name" value="DUF2786"/>
    <property type="match status" value="1"/>
</dbReference>
<evidence type="ECO:0000259" key="3">
    <source>
        <dbReference type="Pfam" id="PF23771"/>
    </source>
</evidence>
<dbReference type="Pfam" id="PF23771">
    <property type="entry name" value="DUF7168"/>
    <property type="match status" value="1"/>
</dbReference>
<evidence type="ECO:0000259" key="2">
    <source>
        <dbReference type="Pfam" id="PF10979"/>
    </source>
</evidence>
<feature type="domain" description="DUF2786" evidence="2">
    <location>
        <begin position="6"/>
        <end position="42"/>
    </location>
</feature>
<evidence type="ECO:0000313" key="5">
    <source>
        <dbReference type="Proteomes" id="UP000010472"/>
    </source>
</evidence>
<protein>
    <submittedName>
        <fullName evidence="4">Uncharacterized protein</fullName>
    </submittedName>
</protein>
<feature type="region of interest" description="Disordered" evidence="1">
    <location>
        <begin position="218"/>
        <end position="237"/>
    </location>
</feature>
<dbReference type="InterPro" id="IPR055592">
    <property type="entry name" value="DUF7168"/>
</dbReference>
<dbReference type="OrthoDB" id="454074at2"/>
<dbReference type="KEGG" id="cep:Cri9333_1476"/>